<evidence type="ECO:0000313" key="3">
    <source>
        <dbReference type="Proteomes" id="UP000677054"/>
    </source>
</evidence>
<dbReference type="EMBL" id="CAJPEV010000364">
    <property type="protein sequence ID" value="CAG0884486.1"/>
    <property type="molecule type" value="Genomic_DNA"/>
</dbReference>
<dbReference type="AlphaFoldDB" id="A0A7R8X304"/>
<reference evidence="2" key="1">
    <citation type="submission" date="2020-11" db="EMBL/GenBank/DDBJ databases">
        <authorList>
            <person name="Tran Van P."/>
        </authorList>
    </citation>
    <scope>NUCLEOTIDE SEQUENCE</scope>
</reference>
<dbReference type="OrthoDB" id="6348293at2759"/>
<feature type="compositionally biased region" description="Basic and acidic residues" evidence="1">
    <location>
        <begin position="74"/>
        <end position="85"/>
    </location>
</feature>
<gene>
    <name evidence="2" type="ORF">DSTB1V02_LOCUS3017</name>
</gene>
<evidence type="ECO:0000256" key="1">
    <source>
        <dbReference type="SAM" id="MobiDB-lite"/>
    </source>
</evidence>
<evidence type="ECO:0000313" key="2">
    <source>
        <dbReference type="EMBL" id="CAD7243082.1"/>
    </source>
</evidence>
<name>A0A7R8X304_9CRUS</name>
<accession>A0A7R8X304</accession>
<feature type="region of interest" description="Disordered" evidence="1">
    <location>
        <begin position="71"/>
        <end position="128"/>
    </location>
</feature>
<proteinExistence type="predicted"/>
<dbReference type="EMBL" id="LR899881">
    <property type="protein sequence ID" value="CAD7243082.1"/>
    <property type="molecule type" value="Genomic_DNA"/>
</dbReference>
<feature type="region of interest" description="Disordered" evidence="1">
    <location>
        <begin position="310"/>
        <end position="353"/>
    </location>
</feature>
<keyword evidence="3" id="KW-1185">Reference proteome</keyword>
<sequence length="353" mass="39431">MFIFHIVKPKKGNVEPEAELHHLRDLLLKDKHGVELTKETVLSESVVDGAATSHKSQVEQVKEPGTGKVIGSVKVEKETNEDNSGRKQTHSVTQVDIPSEGIHQVIPYEEDKRSPEEEKLGGEDGGEELSPLDVAEYILRTGDEESVALAVEDLLAQGILEKDEAITYLIEVKKDLELLRTAAGTPGKEEERKAELRVNIPADSERDQGLKMTTENELQEFIEKEYGELMEKLNKDESLYTELALEEVLYRAAKLLFKESLKKGNPDAQEVLYMVTQFLQNESNAGKLNPDFEKKLMEILMTALFDTLQENPGEGNLNQEVPEGRTLNPKEGKPIAAKDLPSPTNHIAKGRNE</sequence>
<protein>
    <submittedName>
        <fullName evidence="2">Uncharacterized protein</fullName>
    </submittedName>
</protein>
<organism evidence="2">
    <name type="scientific">Darwinula stevensoni</name>
    <dbReference type="NCBI Taxonomy" id="69355"/>
    <lineage>
        <taxon>Eukaryota</taxon>
        <taxon>Metazoa</taxon>
        <taxon>Ecdysozoa</taxon>
        <taxon>Arthropoda</taxon>
        <taxon>Crustacea</taxon>
        <taxon>Oligostraca</taxon>
        <taxon>Ostracoda</taxon>
        <taxon>Podocopa</taxon>
        <taxon>Podocopida</taxon>
        <taxon>Darwinulocopina</taxon>
        <taxon>Darwinuloidea</taxon>
        <taxon>Darwinulidae</taxon>
        <taxon>Darwinula</taxon>
    </lineage>
</organism>
<feature type="compositionally biased region" description="Basic and acidic residues" evidence="1">
    <location>
        <begin position="109"/>
        <end position="122"/>
    </location>
</feature>
<dbReference type="Proteomes" id="UP000677054">
    <property type="component" value="Unassembled WGS sequence"/>
</dbReference>